<dbReference type="Pfam" id="PF02482">
    <property type="entry name" value="Ribosomal_S30AE"/>
    <property type="match status" value="1"/>
</dbReference>
<evidence type="ECO:0000256" key="1">
    <source>
        <dbReference type="SAM" id="MobiDB-lite"/>
    </source>
</evidence>
<dbReference type="InterPro" id="IPR036567">
    <property type="entry name" value="RHF-like"/>
</dbReference>
<protein>
    <submittedName>
        <fullName evidence="2">RedA</fullName>
    </submittedName>
</protein>
<organism evidence="2">
    <name type="scientific">Myxococcus xanthus</name>
    <dbReference type="NCBI Taxonomy" id="34"/>
    <lineage>
        <taxon>Bacteria</taxon>
        <taxon>Pseudomonadati</taxon>
        <taxon>Myxococcota</taxon>
        <taxon>Myxococcia</taxon>
        <taxon>Myxococcales</taxon>
        <taxon>Cystobacterineae</taxon>
        <taxon>Myxococcaceae</taxon>
        <taxon>Myxococcus</taxon>
    </lineage>
</organism>
<accession>Q5U9F8</accession>
<proteinExistence type="predicted"/>
<dbReference type="SUPFAM" id="SSF69754">
    <property type="entry name" value="Ribosome binding protein Y (YfiA homologue)"/>
    <property type="match status" value="1"/>
</dbReference>
<dbReference type="EMBL" id="AY772188">
    <property type="protein sequence ID" value="AAV40991.1"/>
    <property type="molecule type" value="Genomic_DNA"/>
</dbReference>
<dbReference type="CDD" id="cd00552">
    <property type="entry name" value="RaiA"/>
    <property type="match status" value="1"/>
</dbReference>
<gene>
    <name evidence="2" type="primary">redA</name>
</gene>
<feature type="region of interest" description="Disordered" evidence="1">
    <location>
        <begin position="38"/>
        <end position="59"/>
    </location>
</feature>
<dbReference type="Gene3D" id="3.30.160.100">
    <property type="entry name" value="Ribosome hibernation promotion factor-like"/>
    <property type="match status" value="1"/>
</dbReference>
<evidence type="ECO:0000313" key="2">
    <source>
        <dbReference type="EMBL" id="AAV40991.1"/>
    </source>
</evidence>
<name>Q5U9F8_MYXXA</name>
<sequence length="172" mass="19186">MGGANRPAETARCPISPQTQRVACVAFDGISRTWRAGRANASGREGNPMPPSRGHHHARRTMNRALQITYRGMETSEALSEHIRDHAGKLEQFYDGIVGCHVVVEEPHRHKQHGRHFHVRVDVSVPGRNIVASRDPQARTGHEDAYQAVTEAFDAARRQLQHYADALNTHHG</sequence>
<reference evidence="2" key="1">
    <citation type="journal article" date="2005" name="J. Bacteriol.">
        <title>Four unusual two-component signal transduction homologs, RedC to RedF, are necessary for timely development in Myxococcus xanthus.</title>
        <authorList>
            <person name="Higgs P.I."/>
            <person name="Cho K."/>
            <person name="Whitworth D.E."/>
            <person name="Evans L.S."/>
            <person name="Zusman D.R."/>
        </authorList>
    </citation>
    <scope>NUCLEOTIDE SEQUENCE</scope>
    <source>
        <strain evidence="2">DZ2</strain>
    </source>
</reference>
<dbReference type="InterPro" id="IPR003489">
    <property type="entry name" value="RHF/RaiA"/>
</dbReference>
<dbReference type="AlphaFoldDB" id="Q5U9F8"/>